<dbReference type="STRING" id="113562.SAMN04489716_7462"/>
<dbReference type="Proteomes" id="UP000198688">
    <property type="component" value="Chromosome I"/>
</dbReference>
<dbReference type="AlphaFoldDB" id="A0A1H2CZJ8"/>
<dbReference type="GO" id="GO:0016787">
    <property type="term" value="F:hydrolase activity"/>
    <property type="evidence" value="ECO:0007669"/>
    <property type="project" value="UniProtKB-KW"/>
</dbReference>
<keyword evidence="2" id="KW-1185">Reference proteome</keyword>
<keyword evidence="1" id="KW-0378">Hydrolase</keyword>
<proteinExistence type="predicted"/>
<dbReference type="EMBL" id="LT629758">
    <property type="protein sequence ID" value="SDT75945.1"/>
    <property type="molecule type" value="Genomic_DNA"/>
</dbReference>
<gene>
    <name evidence="1" type="ORF">SAMN04489716_7462</name>
</gene>
<dbReference type="PROSITE" id="PS51257">
    <property type="entry name" value="PROKAR_LIPOPROTEIN"/>
    <property type="match status" value="1"/>
</dbReference>
<dbReference type="SUPFAM" id="SSF89550">
    <property type="entry name" value="PHP domain-like"/>
    <property type="match status" value="1"/>
</dbReference>
<accession>A0A1H2CZJ8</accession>
<protein>
    <submittedName>
        <fullName evidence="1">Putative hydrolase</fullName>
    </submittedName>
</protein>
<dbReference type="Gene3D" id="3.20.20.140">
    <property type="entry name" value="Metal-dependent hydrolases"/>
    <property type="match status" value="1"/>
</dbReference>
<reference evidence="1 2" key="1">
    <citation type="submission" date="2016-10" db="EMBL/GenBank/DDBJ databases">
        <authorList>
            <person name="de Groot N.N."/>
        </authorList>
    </citation>
    <scope>NUCLEOTIDE SEQUENCE [LARGE SCALE GENOMIC DNA]</scope>
    <source>
        <strain evidence="1 2">DSM 43941</strain>
    </source>
</reference>
<name>A0A1H2CZJ8_9ACTN</name>
<sequence length="264" mass="27825">MIERENPASFSRGVDVSAERESVIGGGAVGTACALDLAVDAHVHTGFSAGRDAVGVVVSAADQIGLRALTFADQAGPETTWLPAYADAVRRARHRTEMTLRVAVEVEVVRADGWLALPPDLAPLDALSVAVSALPAGGELLSPREVRSRLDTGLLVPGQVAELLVAATIKGLERASRYAPAQLARPLVLLTQVGIDDSVITPDLVTDLAAACRITGSLVEVSESWRSPSPRVVEMLLDAAVTVVPASDARYAAEVGRWHYLRRV</sequence>
<evidence type="ECO:0000313" key="2">
    <source>
        <dbReference type="Proteomes" id="UP000198688"/>
    </source>
</evidence>
<evidence type="ECO:0000313" key="1">
    <source>
        <dbReference type="EMBL" id="SDT75945.1"/>
    </source>
</evidence>
<organism evidence="1 2">
    <name type="scientific">Actinoplanes derwentensis</name>
    <dbReference type="NCBI Taxonomy" id="113562"/>
    <lineage>
        <taxon>Bacteria</taxon>
        <taxon>Bacillati</taxon>
        <taxon>Actinomycetota</taxon>
        <taxon>Actinomycetes</taxon>
        <taxon>Micromonosporales</taxon>
        <taxon>Micromonosporaceae</taxon>
        <taxon>Actinoplanes</taxon>
    </lineage>
</organism>
<dbReference type="InterPro" id="IPR016195">
    <property type="entry name" value="Pol/histidinol_Pase-like"/>
</dbReference>